<evidence type="ECO:0000256" key="1">
    <source>
        <dbReference type="ARBA" id="ARBA00001946"/>
    </source>
</evidence>
<dbReference type="InterPro" id="IPR004344">
    <property type="entry name" value="TTL/TTLL_fam"/>
</dbReference>
<feature type="region of interest" description="Disordered" evidence="14">
    <location>
        <begin position="303"/>
        <end position="367"/>
    </location>
</feature>
<comment type="subunit">
    <text evidence="4">Monomer.</text>
</comment>
<evidence type="ECO:0000256" key="5">
    <source>
        <dbReference type="ARBA" id="ARBA00022598"/>
    </source>
</evidence>
<evidence type="ECO:0000256" key="4">
    <source>
        <dbReference type="ARBA" id="ARBA00011245"/>
    </source>
</evidence>
<dbReference type="Pfam" id="PF03133">
    <property type="entry name" value="TTL"/>
    <property type="match status" value="1"/>
</dbReference>
<dbReference type="Gene3D" id="3.30.470.20">
    <property type="entry name" value="ATP-grasp fold, B domain"/>
    <property type="match status" value="1"/>
</dbReference>
<evidence type="ECO:0000256" key="13">
    <source>
        <dbReference type="ARBA" id="ARBA00047950"/>
    </source>
</evidence>
<keyword evidence="6" id="KW-0547">Nucleotide-binding</keyword>
<evidence type="ECO:0000256" key="3">
    <source>
        <dbReference type="ARBA" id="ARBA00006820"/>
    </source>
</evidence>
<comment type="similarity">
    <text evidence="3">Belongs to the tubulin--tyrosine ligase family.</text>
</comment>
<sequence length="564" mass="60386">MRKTSQVVASKSTHQRRPMESRVSPDRTPSPSPPASSSDIIAGGGGGRPRSPLDSPPPLARPQPRTSSSSQPAAAVSPATSSLSSQSPAVEGQGRRRESSSGASSSRQPRGTSPPAFSPDTQTINALNRATSPSTGGNSGAPSASYVVLGYSGAGQIFDLMKEQLLRNRSSCWSDGSPLLPAVLHGQLPAITGVVAAKQQQHSDRREPVTSRAAVPSSVPSSIGGTAPCCDRWSGISLYLGDKSSAERCLEESRYLAIRNRRKSSAAAIRRTGSASALGAGAAGQLCGHQKVMNDLRRRMMTGNHVGENDGKGAVALNSFTTTSTPPSSSNSQRSGGGLPAPLKQQTSGGQYGTTPQQGQQGPAIPYVPLPSSPVTLVNYIEGLKAITLKNRMVKTLRHYFRYSGWSELGQYLPITYQMIPDPKGPNGGSTTHDERVPLVQTMCQCNAEEFESSGEIATYWIAKSSHGAHGSNIRIFFADQKGLDQLVRFIDGQRDAFPWVVSRYIDRPLLYNNRKFDIRCWVLVTPNFDIYLHDALVMRMSSETYDRKNITTDSAAGRLANIT</sequence>
<evidence type="ECO:0000313" key="16">
    <source>
        <dbReference type="Proteomes" id="UP000051952"/>
    </source>
</evidence>
<feature type="compositionally biased region" description="Low complexity" evidence="14">
    <location>
        <begin position="345"/>
        <end position="362"/>
    </location>
</feature>
<dbReference type="EC" id="6.3.2.25" evidence="11"/>
<feature type="non-terminal residue" evidence="15">
    <location>
        <position position="564"/>
    </location>
</feature>
<feature type="compositionally biased region" description="Low complexity" evidence="14">
    <location>
        <begin position="62"/>
        <end position="92"/>
    </location>
</feature>
<keyword evidence="7" id="KW-0067">ATP-binding</keyword>
<dbReference type="EMBL" id="CYKH01001793">
    <property type="protein sequence ID" value="CUG90105.1"/>
    <property type="molecule type" value="Genomic_DNA"/>
</dbReference>
<evidence type="ECO:0000256" key="9">
    <source>
        <dbReference type="ARBA" id="ARBA00022958"/>
    </source>
</evidence>
<comment type="catalytic activity">
    <reaction evidence="13">
        <text>C-terminal L-alpha-aminoacyl-L-glutamyl-L-glutamyl-[tubulin] + L-tyrosine + ATP = C-terminal L-alpha-aminoacyl-L-glutamyl-L-glutamyl-L-tyrosyl-[tubulin] + ADP + phosphate + H(+)</text>
        <dbReference type="Rhea" id="RHEA:17605"/>
        <dbReference type="Rhea" id="RHEA-COMP:16434"/>
        <dbReference type="Rhea" id="RHEA-COMP:16435"/>
        <dbReference type="ChEBI" id="CHEBI:15378"/>
        <dbReference type="ChEBI" id="CHEBI:30616"/>
        <dbReference type="ChEBI" id="CHEBI:43474"/>
        <dbReference type="ChEBI" id="CHEBI:58315"/>
        <dbReference type="ChEBI" id="CHEBI:149554"/>
        <dbReference type="ChEBI" id="CHEBI:149555"/>
        <dbReference type="ChEBI" id="CHEBI:456216"/>
        <dbReference type="EC" id="6.3.2.25"/>
    </reaction>
</comment>
<dbReference type="AlphaFoldDB" id="A0A0S4JL20"/>
<protein>
    <recommendedName>
        <fullName evidence="12">Tubulin--tyrosine ligase</fullName>
        <ecNumber evidence="11">6.3.2.25</ecNumber>
    </recommendedName>
</protein>
<keyword evidence="9" id="KW-0630">Potassium</keyword>
<dbReference type="GO" id="GO:0005876">
    <property type="term" value="C:spindle microtubule"/>
    <property type="evidence" value="ECO:0007669"/>
    <property type="project" value="TreeGrafter"/>
</dbReference>
<feature type="compositionally biased region" description="Low complexity" evidence="14">
    <location>
        <begin position="100"/>
        <end position="111"/>
    </location>
</feature>
<evidence type="ECO:0000256" key="6">
    <source>
        <dbReference type="ARBA" id="ARBA00022741"/>
    </source>
</evidence>
<dbReference type="GO" id="GO:0000226">
    <property type="term" value="P:microtubule cytoskeleton organization"/>
    <property type="evidence" value="ECO:0007669"/>
    <property type="project" value="TreeGrafter"/>
</dbReference>
<comment type="cofactor">
    <cofactor evidence="1">
        <name>Mg(2+)</name>
        <dbReference type="ChEBI" id="CHEBI:18420"/>
    </cofactor>
</comment>
<dbReference type="PANTHER" id="PTHR46570:SF1">
    <property type="entry name" value="TUBULIN--TYROSINE LIGASE"/>
    <property type="match status" value="1"/>
</dbReference>
<dbReference type="PANTHER" id="PTHR46570">
    <property type="entry name" value="TUBULIN--TYROSINE LIGASE"/>
    <property type="match status" value="1"/>
</dbReference>
<evidence type="ECO:0000256" key="14">
    <source>
        <dbReference type="SAM" id="MobiDB-lite"/>
    </source>
</evidence>
<evidence type="ECO:0000313" key="15">
    <source>
        <dbReference type="EMBL" id="CUG90105.1"/>
    </source>
</evidence>
<reference evidence="16" key="1">
    <citation type="submission" date="2015-09" db="EMBL/GenBank/DDBJ databases">
        <authorList>
            <consortium name="Pathogen Informatics"/>
        </authorList>
    </citation>
    <scope>NUCLEOTIDE SEQUENCE [LARGE SCALE GENOMIC DNA]</scope>
    <source>
        <strain evidence="16">Lake Konstanz</strain>
    </source>
</reference>
<keyword evidence="5 15" id="KW-0436">Ligase</keyword>
<dbReference type="OrthoDB" id="18862at2759"/>
<organism evidence="15 16">
    <name type="scientific">Bodo saltans</name>
    <name type="common">Flagellated protozoan</name>
    <dbReference type="NCBI Taxonomy" id="75058"/>
    <lineage>
        <taxon>Eukaryota</taxon>
        <taxon>Discoba</taxon>
        <taxon>Euglenozoa</taxon>
        <taxon>Kinetoplastea</taxon>
        <taxon>Metakinetoplastina</taxon>
        <taxon>Eubodonida</taxon>
        <taxon>Bodonidae</taxon>
        <taxon>Bodo</taxon>
    </lineage>
</organism>
<comment type="function">
    <text evidence="10">Catalyzes the post-translational addition of a tyrosine to the C-terminal end of detyrosinated alpha-tubulin.</text>
</comment>
<evidence type="ECO:0000256" key="7">
    <source>
        <dbReference type="ARBA" id="ARBA00022840"/>
    </source>
</evidence>
<accession>A0A0S4JL20</accession>
<evidence type="ECO:0000256" key="11">
    <source>
        <dbReference type="ARBA" id="ARBA00038960"/>
    </source>
</evidence>
<keyword evidence="16" id="KW-1185">Reference proteome</keyword>
<dbReference type="GO" id="GO:0004835">
    <property type="term" value="F:tubulin-tyrosine ligase activity"/>
    <property type="evidence" value="ECO:0007669"/>
    <property type="project" value="UniProtKB-EC"/>
</dbReference>
<proteinExistence type="inferred from homology"/>
<keyword evidence="8" id="KW-0460">Magnesium</keyword>
<evidence type="ECO:0000256" key="8">
    <source>
        <dbReference type="ARBA" id="ARBA00022842"/>
    </source>
</evidence>
<dbReference type="VEuPathDB" id="TriTrypDB:BSAL_25025"/>
<feature type="compositionally biased region" description="Polar residues" evidence="14">
    <location>
        <begin position="1"/>
        <end position="12"/>
    </location>
</feature>
<evidence type="ECO:0000256" key="2">
    <source>
        <dbReference type="ARBA" id="ARBA00001958"/>
    </source>
</evidence>
<feature type="region of interest" description="Disordered" evidence="14">
    <location>
        <begin position="1"/>
        <end position="122"/>
    </location>
</feature>
<dbReference type="GO" id="GO:0005524">
    <property type="term" value="F:ATP binding"/>
    <property type="evidence" value="ECO:0007669"/>
    <property type="project" value="UniProtKB-KW"/>
</dbReference>
<name>A0A0S4JL20_BODSA</name>
<feature type="compositionally biased region" description="Low complexity" evidence="14">
    <location>
        <begin position="318"/>
        <end position="332"/>
    </location>
</feature>
<evidence type="ECO:0000256" key="12">
    <source>
        <dbReference type="ARBA" id="ARBA00041021"/>
    </source>
</evidence>
<dbReference type="InterPro" id="IPR052492">
    <property type="entry name" value="Tubulin-tyrosine_ligase"/>
</dbReference>
<gene>
    <name evidence="15" type="ORF">BSAL_25025</name>
</gene>
<dbReference type="PROSITE" id="PS51221">
    <property type="entry name" value="TTL"/>
    <property type="match status" value="1"/>
</dbReference>
<evidence type="ECO:0000256" key="10">
    <source>
        <dbReference type="ARBA" id="ARBA00037791"/>
    </source>
</evidence>
<comment type="cofactor">
    <cofactor evidence="2">
        <name>K(+)</name>
        <dbReference type="ChEBI" id="CHEBI:29103"/>
    </cofactor>
</comment>
<dbReference type="Proteomes" id="UP000051952">
    <property type="component" value="Unassembled WGS sequence"/>
</dbReference>